<dbReference type="GO" id="GO:0071265">
    <property type="term" value="P:L-methionine biosynthetic process"/>
    <property type="evidence" value="ECO:0007669"/>
    <property type="project" value="UniProtKB-ARBA"/>
</dbReference>
<comment type="similarity">
    <text evidence="3 10">Belongs to the vitamin-B12 independent methionine synthase family.</text>
</comment>
<dbReference type="Gene3D" id="3.20.20.210">
    <property type="match status" value="2"/>
</dbReference>
<accession>A0A4R7SQK9</accession>
<feature type="binding site" evidence="10 11">
    <location>
        <position position="602"/>
    </location>
    <ligand>
        <name>5-methyltetrahydropteroyltri-L-glutamate</name>
        <dbReference type="ChEBI" id="CHEBI:58207"/>
    </ligand>
</feature>
<dbReference type="InterPro" id="IPR013215">
    <property type="entry name" value="Cbl-indep_Met_Synth_N"/>
</dbReference>
<evidence type="ECO:0000256" key="5">
    <source>
        <dbReference type="ARBA" id="ARBA00022605"/>
    </source>
</evidence>
<dbReference type="UniPathway" id="UPA00051">
    <property type="reaction ID" value="UER00082"/>
</dbReference>
<evidence type="ECO:0000256" key="1">
    <source>
        <dbReference type="ARBA" id="ARBA00002777"/>
    </source>
</evidence>
<feature type="binding site" evidence="12">
    <location>
        <position position="682"/>
    </location>
    <ligand>
        <name>Zn(2+)</name>
        <dbReference type="ChEBI" id="CHEBI:29105"/>
        <label>1</label>
        <note>catalytic</note>
    </ligand>
</feature>
<dbReference type="FunFam" id="3.20.20.210:FF:000003">
    <property type="entry name" value="5-methyltetrahydropteroyltriglutamate--homocysteine methyltransferase"/>
    <property type="match status" value="1"/>
</dbReference>
<comment type="catalytic activity">
    <reaction evidence="10">
        <text>5-methyltetrahydropteroyltri-L-glutamate + L-homocysteine = tetrahydropteroyltri-L-glutamate + L-methionine</text>
        <dbReference type="Rhea" id="RHEA:21196"/>
        <dbReference type="ChEBI" id="CHEBI:57844"/>
        <dbReference type="ChEBI" id="CHEBI:58140"/>
        <dbReference type="ChEBI" id="CHEBI:58199"/>
        <dbReference type="ChEBI" id="CHEBI:58207"/>
        <dbReference type="EC" id="2.1.1.14"/>
    </reaction>
</comment>
<feature type="binding site" evidence="11">
    <location>
        <position position="41"/>
    </location>
    <ligand>
        <name>5-methyltetrahydropteroyltri-L-glutamate</name>
        <dbReference type="ChEBI" id="CHEBI:58207"/>
    </ligand>
</feature>
<feature type="active site" description="Proton donor" evidence="10 13">
    <location>
        <position position="735"/>
    </location>
</feature>
<feature type="binding site" evidence="10 11">
    <location>
        <position position="640"/>
    </location>
    <ligand>
        <name>L-homocysteine</name>
        <dbReference type="ChEBI" id="CHEBI:58199"/>
    </ligand>
</feature>
<evidence type="ECO:0000256" key="12">
    <source>
        <dbReference type="PIRSR" id="PIRSR000382-2"/>
    </source>
</evidence>
<dbReference type="PIRSF" id="PIRSF000382">
    <property type="entry name" value="MeTrfase_B12_ind"/>
    <property type="match status" value="1"/>
</dbReference>
<dbReference type="CDD" id="cd03312">
    <property type="entry name" value="CIMS_N_terminal_like"/>
    <property type="match status" value="1"/>
</dbReference>
<keyword evidence="17" id="KW-1185">Reference proteome</keyword>
<feature type="binding site" evidence="10 11">
    <location>
        <position position="525"/>
    </location>
    <ligand>
        <name>L-methionine</name>
        <dbReference type="ChEBI" id="CHEBI:57844"/>
    </ligand>
</feature>
<dbReference type="FunFam" id="3.20.20.210:FF:000002">
    <property type="entry name" value="5-methyltetrahydropteroyltriglutamate--homocysteine methyltransferase"/>
    <property type="match status" value="1"/>
</dbReference>
<feature type="binding site" evidence="10 11">
    <location>
        <position position="640"/>
    </location>
    <ligand>
        <name>L-methionine</name>
        <dbReference type="ChEBI" id="CHEBI:57844"/>
    </ligand>
</feature>
<evidence type="ECO:0000259" key="14">
    <source>
        <dbReference type="Pfam" id="PF01717"/>
    </source>
</evidence>
<evidence type="ECO:0000256" key="3">
    <source>
        <dbReference type="ARBA" id="ARBA00009553"/>
    </source>
</evidence>
<feature type="binding site" evidence="12">
    <location>
        <position position="767"/>
    </location>
    <ligand>
        <name>Zn(2+)</name>
        <dbReference type="ChEBI" id="CHEBI:29105"/>
        <label>1</label>
        <note>catalytic</note>
    </ligand>
</feature>
<keyword evidence="9 10" id="KW-0486">Methionine biosynthesis</keyword>
<feature type="binding site" evidence="10">
    <location>
        <position position="148"/>
    </location>
    <ligand>
        <name>5-methyltetrahydropteroyltri-L-glutamate</name>
        <dbReference type="ChEBI" id="CHEBI:58207"/>
    </ligand>
</feature>
<evidence type="ECO:0000256" key="7">
    <source>
        <dbReference type="ARBA" id="ARBA00022723"/>
    </source>
</evidence>
<dbReference type="SUPFAM" id="SSF51726">
    <property type="entry name" value="UROD/MetE-like"/>
    <property type="match status" value="2"/>
</dbReference>
<dbReference type="EMBL" id="SOCA01000001">
    <property type="protein sequence ID" value="TDU80869.1"/>
    <property type="molecule type" value="Genomic_DNA"/>
</dbReference>
<keyword evidence="8 10" id="KW-0862">Zinc</keyword>
<dbReference type="Pfam" id="PF01717">
    <property type="entry name" value="Meth_synt_2"/>
    <property type="match status" value="1"/>
</dbReference>
<dbReference type="InterPro" id="IPR002629">
    <property type="entry name" value="Met_Synth_C/arc"/>
</dbReference>
<dbReference type="GO" id="GO:0003871">
    <property type="term" value="F:5-methyltetrahydropteroyltriglutamate-homocysteine S-methyltransferase activity"/>
    <property type="evidence" value="ECO:0007669"/>
    <property type="project" value="UniProtKB-UniRule"/>
</dbReference>
<feature type="binding site" evidence="10 11">
    <location>
        <begin position="472"/>
        <end position="474"/>
    </location>
    <ligand>
        <name>L-homocysteine</name>
        <dbReference type="ChEBI" id="CHEBI:58199"/>
    </ligand>
</feature>
<gene>
    <name evidence="10" type="primary">metE</name>
    <name evidence="16" type="ORF">EI77_00169</name>
</gene>
<comment type="cofactor">
    <cofactor evidence="10">
        <name>Zn(2+)</name>
        <dbReference type="ChEBI" id="CHEBI:29105"/>
    </cofactor>
    <text evidence="10">Binds 1 zinc ion per subunit.</text>
</comment>
<feature type="binding site" evidence="10">
    <location>
        <position position="706"/>
    </location>
    <ligand>
        <name>Zn(2+)</name>
        <dbReference type="ChEBI" id="CHEBI:29105"/>
        <note>catalytic</note>
    </ligand>
</feature>
<feature type="binding site" evidence="12">
    <location>
        <position position="706"/>
    </location>
    <ligand>
        <name>Zn(2+)</name>
        <dbReference type="ChEBI" id="CHEBI:29105"/>
        <label>1</label>
        <note>catalytic</note>
    </ligand>
</feature>
<dbReference type="GO" id="GO:0008270">
    <property type="term" value="F:zinc ion binding"/>
    <property type="evidence" value="ECO:0007669"/>
    <property type="project" value="InterPro"/>
</dbReference>
<dbReference type="EC" id="2.1.1.14" evidence="10"/>
<feature type="binding site" evidence="10">
    <location>
        <position position="684"/>
    </location>
    <ligand>
        <name>Zn(2+)</name>
        <dbReference type="ChEBI" id="CHEBI:29105"/>
        <note>catalytic</note>
    </ligand>
</feature>
<dbReference type="NCBIfam" id="NF003556">
    <property type="entry name" value="PRK05222.1"/>
    <property type="match status" value="1"/>
</dbReference>
<evidence type="ECO:0000256" key="4">
    <source>
        <dbReference type="ARBA" id="ARBA00022603"/>
    </source>
</evidence>
<organism evidence="16 17">
    <name type="scientific">Prosthecobacter fusiformis</name>
    <dbReference type="NCBI Taxonomy" id="48464"/>
    <lineage>
        <taxon>Bacteria</taxon>
        <taxon>Pseudomonadati</taxon>
        <taxon>Verrucomicrobiota</taxon>
        <taxon>Verrucomicrobiia</taxon>
        <taxon>Verrucomicrobiales</taxon>
        <taxon>Verrucomicrobiaceae</taxon>
        <taxon>Prosthecobacter</taxon>
    </lineage>
</organism>
<feature type="binding site" evidence="12">
    <location>
        <position position="684"/>
    </location>
    <ligand>
        <name>Zn(2+)</name>
        <dbReference type="ChEBI" id="CHEBI:29105"/>
        <label>1</label>
        <note>catalytic</note>
    </ligand>
</feature>
<keyword evidence="6 10" id="KW-0808">Transferase</keyword>
<comment type="pathway">
    <text evidence="2 10">Amino-acid biosynthesis; L-methionine biosynthesis via de novo pathway; L-methionine from L-homocysteine (MetE route): step 1/1.</text>
</comment>
<keyword evidence="4 10" id="KW-0489">Methyltransferase</keyword>
<keyword evidence="10" id="KW-0677">Repeat</keyword>
<evidence type="ECO:0000256" key="2">
    <source>
        <dbReference type="ARBA" id="ARBA00004681"/>
    </source>
</evidence>
<evidence type="ECO:0000256" key="13">
    <source>
        <dbReference type="PIRSR" id="PIRSR000382-3"/>
    </source>
</evidence>
<comment type="caution">
    <text evidence="10">Lacks conserved residue(s) required for the propagation of feature annotation.</text>
</comment>
<protein>
    <recommendedName>
        <fullName evidence="10">5-methyltetrahydropteroyltriglutamate--homocysteine methyltransferase</fullName>
        <ecNumber evidence="10">2.1.1.14</ecNumber>
    </recommendedName>
    <alternativeName>
        <fullName evidence="10">Cobalamin-independent methionine synthase</fullName>
    </alternativeName>
    <alternativeName>
        <fullName evidence="10">Methionine synthase, vitamin-B12 independent isozyme</fullName>
    </alternativeName>
</protein>
<feature type="domain" description="Cobalamin-independent methionine synthase MetE N-terminal" evidence="15">
    <location>
        <begin position="26"/>
        <end position="351"/>
    </location>
</feature>
<dbReference type="CDD" id="cd03311">
    <property type="entry name" value="CIMS_C_terminal_like"/>
    <property type="match status" value="1"/>
</dbReference>
<dbReference type="InterPro" id="IPR006276">
    <property type="entry name" value="Cobalamin-indep_Met_synthase"/>
</dbReference>
<dbReference type="HAMAP" id="MF_00172">
    <property type="entry name" value="Meth_synth"/>
    <property type="match status" value="1"/>
</dbReference>
<dbReference type="AlphaFoldDB" id="A0A4R7SQK9"/>
<feature type="binding site" evidence="10">
    <location>
        <position position="682"/>
    </location>
    <ligand>
        <name>Zn(2+)</name>
        <dbReference type="ChEBI" id="CHEBI:29105"/>
        <note>catalytic</note>
    </ligand>
</feature>
<sequence length="799" mass="89448">MIHKTLWIVYIGTGDSCFVAMSDIYTHNLGYPRIGQQRELKKATESYWHGRLSGEELEAAGRKLREQGWATQKAAGIDLIPCNDFTFYDQMLDFSCLIGNVPPRFGWKGEGMDLDTLFLMARGSRGEAHDSCDAGCTHQPAFACEMTKWFDTNYHYLVPEFQAETVFKLVGDKVFREFQEAQALGYRLKPVLPGPVTYLSLGKVQGTGSEDFDRFSLLGGLADVYEEILQRLASLGAEWVQIDEPVFGLDLSAAQRDAVLEVWARLGKAAPGLKILVTSYFSELRENLPLFLSLPVQALHFDAVRGGGELDEILAGFPQDKILSLGVVDGRNIWKNDFTGSLALLDKAKAAVGAERLWVAPSCSLQHSPLTLANEPGLDAELKEWMAFADQKLDEVVTLGRFVQGRGDDEVLKVNQDAIRSRRESGRIHRAEVKARLLGVKAGDYNRQSPFAQRQAVQSRKLQLPEFPTTTIGSFPQTAEVRAMRARWKKGELSTESYEVFLQQEIRHCVAFQDEAGIDMPVHGEFERNDMVEYFGEQLEGFAFTQNGWVQSYGSRYVKPPVIFGDVSRPVPMTVRWSEFAQSLTERPMKGMLTGPVTILQWSFVRDDQPRSETTRQIALAIRDEVTDLEAAGIAAIQIDEPAIREGLPLRRSDWAAYLDWAVGAFRLCASGVRDETQIHTHMCYAEFNDIIDAIAALDADVITIETSRSNMELLEAFVDFKYPNEIGPGVYDIHSPRIPSVDEMVNLMRKAEAVIPRAQLWINPDCGLKTRGWAEVKPALLHLVAAARKLRAEKPVKA</sequence>
<name>A0A4R7SQK9_9BACT</name>
<feature type="binding site" evidence="10">
    <location>
        <position position="646"/>
    </location>
    <ligand>
        <name>5-methyltetrahydropteroyltri-L-glutamate</name>
        <dbReference type="ChEBI" id="CHEBI:58207"/>
    </ligand>
</feature>
<feature type="binding site" evidence="10 11">
    <location>
        <begin position="472"/>
        <end position="474"/>
    </location>
    <ligand>
        <name>L-methionine</name>
        <dbReference type="ChEBI" id="CHEBI:57844"/>
    </ligand>
</feature>
<feature type="binding site" evidence="10">
    <location>
        <begin position="38"/>
        <end position="41"/>
    </location>
    <ligand>
        <name>5-methyltetrahydropteroyltri-L-glutamate</name>
        <dbReference type="ChEBI" id="CHEBI:58207"/>
    </ligand>
</feature>
<evidence type="ECO:0000256" key="8">
    <source>
        <dbReference type="ARBA" id="ARBA00022833"/>
    </source>
</evidence>
<feature type="domain" description="Cobalamin-independent methionine synthase MetE C-terminal/archaeal" evidence="14">
    <location>
        <begin position="467"/>
        <end position="789"/>
    </location>
</feature>
<evidence type="ECO:0000256" key="6">
    <source>
        <dbReference type="ARBA" id="ARBA00022679"/>
    </source>
</evidence>
<dbReference type="Pfam" id="PF08267">
    <property type="entry name" value="Meth_synt_1"/>
    <property type="match status" value="1"/>
</dbReference>
<dbReference type="GO" id="GO:0032259">
    <property type="term" value="P:methylation"/>
    <property type="evidence" value="ECO:0007669"/>
    <property type="project" value="UniProtKB-KW"/>
</dbReference>
<feature type="binding site" evidence="10">
    <location>
        <position position="767"/>
    </location>
    <ligand>
        <name>Zn(2+)</name>
        <dbReference type="ChEBI" id="CHEBI:29105"/>
        <note>catalytic</note>
    </ligand>
</feature>
<reference evidence="16 17" key="1">
    <citation type="submission" date="2019-03" db="EMBL/GenBank/DDBJ databases">
        <title>Genomic Encyclopedia of Archaeal and Bacterial Type Strains, Phase II (KMG-II): from individual species to whole genera.</title>
        <authorList>
            <person name="Goeker M."/>
        </authorList>
    </citation>
    <scope>NUCLEOTIDE SEQUENCE [LARGE SCALE GENOMIC DNA]</scope>
    <source>
        <strain evidence="16 17">ATCC 25309</strain>
    </source>
</reference>
<evidence type="ECO:0000313" key="16">
    <source>
        <dbReference type="EMBL" id="TDU80869.1"/>
    </source>
</evidence>
<dbReference type="NCBIfam" id="TIGR01371">
    <property type="entry name" value="met_syn_B12ind"/>
    <property type="match status" value="1"/>
</dbReference>
<feature type="binding site" evidence="10">
    <location>
        <position position="525"/>
    </location>
    <ligand>
        <name>L-homocysteine</name>
        <dbReference type="ChEBI" id="CHEBI:58199"/>
    </ligand>
</feature>
<evidence type="ECO:0000256" key="11">
    <source>
        <dbReference type="PIRSR" id="PIRSR000382-1"/>
    </source>
</evidence>
<comment type="caution">
    <text evidence="16">The sequence shown here is derived from an EMBL/GenBank/DDBJ whole genome shotgun (WGS) entry which is preliminary data.</text>
</comment>
<dbReference type="InterPro" id="IPR038071">
    <property type="entry name" value="UROD/MetE-like_sf"/>
</dbReference>
<proteinExistence type="inferred from homology"/>
<evidence type="ECO:0000256" key="9">
    <source>
        <dbReference type="ARBA" id="ARBA00023167"/>
    </source>
</evidence>
<comment type="function">
    <text evidence="1 10">Catalyzes the transfer of a methyl group from 5-methyltetrahydrofolate to homocysteine resulting in methionine formation.</text>
</comment>
<feature type="binding site" evidence="11">
    <location>
        <position position="153"/>
    </location>
    <ligand>
        <name>5-methyltetrahydropteroyltri-L-glutamate</name>
        <dbReference type="ChEBI" id="CHEBI:58207"/>
    </ligand>
</feature>
<evidence type="ECO:0000259" key="15">
    <source>
        <dbReference type="Pfam" id="PF08267"/>
    </source>
</evidence>
<comment type="cofactor">
    <cofactor evidence="12">
        <name>Zn(2+)</name>
        <dbReference type="ChEBI" id="CHEBI:29105"/>
    </cofactor>
    <text evidence="12">Binds 2 Zn(2+) ions per subunit.</text>
</comment>
<keyword evidence="5 10" id="KW-0028">Amino-acid biosynthesis</keyword>
<evidence type="ECO:0000256" key="10">
    <source>
        <dbReference type="HAMAP-Rule" id="MF_00172"/>
    </source>
</evidence>
<dbReference type="Proteomes" id="UP000295662">
    <property type="component" value="Unassembled WGS sequence"/>
</dbReference>
<dbReference type="PANTHER" id="PTHR30519">
    <property type="entry name" value="5-METHYLTETRAHYDROPTEROYLTRIGLUTAMATE--HOMOCYSTEINE METHYLTRANSFERASE"/>
    <property type="match status" value="1"/>
</dbReference>
<evidence type="ECO:0000313" key="17">
    <source>
        <dbReference type="Proteomes" id="UP000295662"/>
    </source>
</evidence>
<keyword evidence="7 10" id="KW-0479">Metal-binding</keyword>